<gene>
    <name evidence="2" type="ORF">A3A38_00875</name>
</gene>
<sequence>MNILKPTLTKIIVVGIILLGSYLFFLSRMFVDIDCIPGMEAECARQVAVEKQEGALVGTAVFGVPVTLIAYLGIGLFQSRRKAS</sequence>
<reference evidence="2 3" key="1">
    <citation type="journal article" date="2016" name="Nat. Commun.">
        <title>Thousands of microbial genomes shed light on interconnected biogeochemical processes in an aquifer system.</title>
        <authorList>
            <person name="Anantharaman K."/>
            <person name="Brown C.T."/>
            <person name="Hug L.A."/>
            <person name="Sharon I."/>
            <person name="Castelle C.J."/>
            <person name="Probst A.J."/>
            <person name="Thomas B.C."/>
            <person name="Singh A."/>
            <person name="Wilkins M.J."/>
            <person name="Karaoz U."/>
            <person name="Brodie E.L."/>
            <person name="Williams K.H."/>
            <person name="Hubbard S.S."/>
            <person name="Banfield J.F."/>
        </authorList>
    </citation>
    <scope>NUCLEOTIDE SEQUENCE [LARGE SCALE GENOMIC DNA]</scope>
</reference>
<evidence type="ECO:0000313" key="3">
    <source>
        <dbReference type="Proteomes" id="UP000177306"/>
    </source>
</evidence>
<keyword evidence="1" id="KW-1133">Transmembrane helix</keyword>
<accession>A0A1F6EIH4</accession>
<keyword evidence="1" id="KW-0812">Transmembrane</keyword>
<keyword evidence="1" id="KW-0472">Membrane</keyword>
<protein>
    <submittedName>
        <fullName evidence="2">Uncharacterized protein</fullName>
    </submittedName>
</protein>
<feature type="transmembrane region" description="Helical" evidence="1">
    <location>
        <begin position="12"/>
        <end position="31"/>
    </location>
</feature>
<dbReference type="Proteomes" id="UP000177306">
    <property type="component" value="Unassembled WGS sequence"/>
</dbReference>
<name>A0A1F6EIH4_9BACT</name>
<organism evidence="2 3">
    <name type="scientific">Candidatus Kaiserbacteria bacterium RIFCSPLOWO2_01_FULL_53_17</name>
    <dbReference type="NCBI Taxonomy" id="1798511"/>
    <lineage>
        <taxon>Bacteria</taxon>
        <taxon>Candidatus Kaiseribacteriota</taxon>
    </lineage>
</organism>
<comment type="caution">
    <text evidence="2">The sequence shown here is derived from an EMBL/GenBank/DDBJ whole genome shotgun (WGS) entry which is preliminary data.</text>
</comment>
<evidence type="ECO:0000313" key="2">
    <source>
        <dbReference type="EMBL" id="OGG73122.1"/>
    </source>
</evidence>
<dbReference type="AlphaFoldDB" id="A0A1F6EIH4"/>
<feature type="transmembrane region" description="Helical" evidence="1">
    <location>
        <begin position="55"/>
        <end position="77"/>
    </location>
</feature>
<evidence type="ECO:0000256" key="1">
    <source>
        <dbReference type="SAM" id="Phobius"/>
    </source>
</evidence>
<dbReference type="EMBL" id="MFLY01000009">
    <property type="protein sequence ID" value="OGG73122.1"/>
    <property type="molecule type" value="Genomic_DNA"/>
</dbReference>
<proteinExistence type="predicted"/>